<proteinExistence type="predicted"/>
<keyword evidence="3" id="KW-1185">Reference proteome</keyword>
<evidence type="ECO:0000256" key="1">
    <source>
        <dbReference type="SAM" id="MobiDB-lite"/>
    </source>
</evidence>
<dbReference type="RefSeq" id="XP_040772081.1">
    <property type="nucleotide sequence ID" value="XM_040924580.1"/>
</dbReference>
<dbReference type="GeneID" id="63841709"/>
<reference evidence="2" key="1">
    <citation type="journal article" date="2020" name="Phytopathology">
        <title>Genome sequence of the chestnut blight fungus Cryphonectria parasitica EP155: A fundamental resource for an archetypical invasive plant pathogen.</title>
        <authorList>
            <person name="Crouch J.A."/>
            <person name="Dawe A."/>
            <person name="Aerts A."/>
            <person name="Barry K."/>
            <person name="Churchill A.C.L."/>
            <person name="Grimwood J."/>
            <person name="Hillman B."/>
            <person name="Milgroom M.G."/>
            <person name="Pangilinan J."/>
            <person name="Smith M."/>
            <person name="Salamov A."/>
            <person name="Schmutz J."/>
            <person name="Yadav J."/>
            <person name="Grigoriev I.V."/>
            <person name="Nuss D."/>
        </authorList>
    </citation>
    <scope>NUCLEOTIDE SEQUENCE</scope>
    <source>
        <strain evidence="2">EP155</strain>
    </source>
</reference>
<evidence type="ECO:0000313" key="2">
    <source>
        <dbReference type="EMBL" id="KAF3761102.1"/>
    </source>
</evidence>
<feature type="non-terminal residue" evidence="2">
    <location>
        <position position="77"/>
    </location>
</feature>
<gene>
    <name evidence="2" type="ORF">M406DRAFT_57161</name>
</gene>
<feature type="compositionally biased region" description="Basic and acidic residues" evidence="1">
    <location>
        <begin position="63"/>
        <end position="77"/>
    </location>
</feature>
<dbReference type="AlphaFoldDB" id="A0A9P5CKF1"/>
<feature type="compositionally biased region" description="Polar residues" evidence="1">
    <location>
        <begin position="32"/>
        <end position="58"/>
    </location>
</feature>
<sequence length="77" mass="8148">MLRMLTIGDPDLSDDVRPSSPLAVKPICLPSKSVSTGPPNTAVSIYPNGHSQVVSPSGPSMREWGEGESENKKTKKG</sequence>
<dbReference type="Proteomes" id="UP000803844">
    <property type="component" value="Unassembled WGS sequence"/>
</dbReference>
<name>A0A9P5CKF1_CRYP1</name>
<feature type="region of interest" description="Disordered" evidence="1">
    <location>
        <begin position="1"/>
        <end position="20"/>
    </location>
</feature>
<feature type="region of interest" description="Disordered" evidence="1">
    <location>
        <begin position="31"/>
        <end position="77"/>
    </location>
</feature>
<protein>
    <submittedName>
        <fullName evidence="2">Uncharacterized protein</fullName>
    </submittedName>
</protein>
<organism evidence="2 3">
    <name type="scientific">Cryphonectria parasitica (strain ATCC 38755 / EP155)</name>
    <dbReference type="NCBI Taxonomy" id="660469"/>
    <lineage>
        <taxon>Eukaryota</taxon>
        <taxon>Fungi</taxon>
        <taxon>Dikarya</taxon>
        <taxon>Ascomycota</taxon>
        <taxon>Pezizomycotina</taxon>
        <taxon>Sordariomycetes</taxon>
        <taxon>Sordariomycetidae</taxon>
        <taxon>Diaporthales</taxon>
        <taxon>Cryphonectriaceae</taxon>
        <taxon>Cryphonectria-Endothia species complex</taxon>
        <taxon>Cryphonectria</taxon>
    </lineage>
</organism>
<evidence type="ECO:0000313" key="3">
    <source>
        <dbReference type="Proteomes" id="UP000803844"/>
    </source>
</evidence>
<dbReference type="EMBL" id="MU032352">
    <property type="protein sequence ID" value="KAF3761102.1"/>
    <property type="molecule type" value="Genomic_DNA"/>
</dbReference>
<accession>A0A9P5CKF1</accession>
<comment type="caution">
    <text evidence="2">The sequence shown here is derived from an EMBL/GenBank/DDBJ whole genome shotgun (WGS) entry which is preliminary data.</text>
</comment>